<feature type="region of interest" description="Disordered" evidence="1">
    <location>
        <begin position="363"/>
        <end position="405"/>
    </location>
</feature>
<proteinExistence type="predicted"/>
<dbReference type="InterPro" id="IPR035979">
    <property type="entry name" value="RBD_domain_sf"/>
</dbReference>
<dbReference type="GeneTree" id="ENSGT00940000169511"/>
<dbReference type="SUPFAM" id="SSF54928">
    <property type="entry name" value="RNA-binding domain, RBD"/>
    <property type="match status" value="2"/>
</dbReference>
<evidence type="ECO:0000313" key="2">
    <source>
        <dbReference type="Ensembl" id="ENSGMOP00000045147.1"/>
    </source>
</evidence>
<dbReference type="GO" id="GO:0003676">
    <property type="term" value="F:nucleic acid binding"/>
    <property type="evidence" value="ECO:0007669"/>
    <property type="project" value="InterPro"/>
</dbReference>
<protein>
    <recommendedName>
        <fullName evidence="4">Matrin-3</fullName>
    </recommendedName>
</protein>
<feature type="compositionally biased region" description="Polar residues" evidence="1">
    <location>
        <begin position="37"/>
        <end position="55"/>
    </location>
</feature>
<dbReference type="Gene3D" id="3.30.70.330">
    <property type="match status" value="3"/>
</dbReference>
<feature type="region of interest" description="Disordered" evidence="1">
    <location>
        <begin position="574"/>
        <end position="846"/>
    </location>
</feature>
<evidence type="ECO:0000256" key="1">
    <source>
        <dbReference type="SAM" id="MobiDB-lite"/>
    </source>
</evidence>
<feature type="compositionally biased region" description="Acidic residues" evidence="1">
    <location>
        <begin position="788"/>
        <end position="800"/>
    </location>
</feature>
<organism evidence="2 3">
    <name type="scientific">Gadus morhua</name>
    <name type="common">Atlantic cod</name>
    <dbReference type="NCBI Taxonomy" id="8049"/>
    <lineage>
        <taxon>Eukaryota</taxon>
        <taxon>Metazoa</taxon>
        <taxon>Chordata</taxon>
        <taxon>Craniata</taxon>
        <taxon>Vertebrata</taxon>
        <taxon>Euteleostomi</taxon>
        <taxon>Actinopterygii</taxon>
        <taxon>Neopterygii</taxon>
        <taxon>Teleostei</taxon>
        <taxon>Neoteleostei</taxon>
        <taxon>Acanthomorphata</taxon>
        <taxon>Zeiogadaria</taxon>
        <taxon>Gadariae</taxon>
        <taxon>Gadiformes</taxon>
        <taxon>Gadoidei</taxon>
        <taxon>Gadidae</taxon>
        <taxon>Gadus</taxon>
    </lineage>
</organism>
<feature type="region of interest" description="Disordered" evidence="1">
    <location>
        <begin position="927"/>
        <end position="1080"/>
    </location>
</feature>
<gene>
    <name evidence="2" type="primary">matr3l1.1</name>
</gene>
<feature type="compositionally biased region" description="Basic and acidic residues" evidence="1">
    <location>
        <begin position="835"/>
        <end position="846"/>
    </location>
</feature>
<evidence type="ECO:0000313" key="3">
    <source>
        <dbReference type="Proteomes" id="UP000694546"/>
    </source>
</evidence>
<feature type="compositionally biased region" description="Acidic residues" evidence="1">
    <location>
        <begin position="1042"/>
        <end position="1054"/>
    </location>
</feature>
<dbReference type="Ensembl" id="ENSGMOT00000071228.1">
    <property type="protein sequence ID" value="ENSGMOP00000045147.1"/>
    <property type="gene ID" value="ENSGMOG00000019046.2"/>
</dbReference>
<feature type="compositionally biased region" description="Low complexity" evidence="1">
    <location>
        <begin position="118"/>
        <end position="142"/>
    </location>
</feature>
<sequence>MSQNFPYRRFPAQTETPPPDYDSRRPVGGESDFYGQPQPTRSLAHQQSSPSSTETPHPAQGSDVAVGLLRSYGLDPTDLARLAELPEEMLNLDSLPHLLRQLKEGRETPSAPPPPLPATAIAPLSSRHPGASRPAAPSAPAANDQWAQIRNQPVQYPLGHILSAAKSRSFAPLSCDRQDRRADPRPAPAAGSNKHPSGAEKPPPPPSTSSCYMLDYGHQGGTAYHGKQGRADRYDRPAHGQPASGRTALPRHSQSDPAGSYGSGPARDPHRAQHRAEPPQDLLPHSRAGAGPAVEAPTAPTRKEALDFHGSSPGAFPYSCSLCDVLALSAKVWTQHINGSHHADKQLALLQRYPEWDCRMGRKSRFNDEPEKPKDKERPALRPQTTNRKPEHQRNKRMAKKTGGGNSKVVCAKFEAKCVDEVCLRTLIEPFGKIVKVLMFPCLAFVEMGSNEQARDLEKYYGSNPAAVQGKEVSFELSSTFSFLQSSRVLSFTPAPPGEDGFSDLISVVKRFGAPLYTLALPSLAFVEMKIEAEAQKLVNYYATNSLKVNGAEIKVSFSGEYNTLMRVSTARKYEEQEKGAEGAGGGGSCVTKRSRSRSPRKGSSPGADGSHPKRSRWGGEEGERKRRSSSPSRERRQGSHQPPRASDGVSLTEEAVVDADTPPAQPGSEAEVGIPAGSDPDTNEAGTTHDTAETSEEESDIEGMAVIGEDGESLDDDDGDGDGTSDTSGPPEQIKVKEEPEEETQICEEKETASVPELNNPKEVDEDGEEEEPNFLDILENCITLDELCEEDKEENDEKEMEKEEEEKNEKETEMEEEEKDEKEMEKEDEECIYEDKQEEGESKVIHFRNLPSSCFTDGEFVDLVKDQGKAVRYFLVPDRREGFIQMSSGSEAVLASRELLGNNPSFKGSVMDLTLTATYPSVSAGWKVLDSGPDEDRVEGTRRSGRSGSHSASPPPPTALTEEPSHLSAAEEESPPSSRKSSSEQQEVEVPRREDTPTQEVDGSEDAASEPGSDDQEQPDEAGGDETTPTPEGQTPQTDENSEGVCLEDVESEQTAACTERLGQPQPGPAGGDVEPAKPTKPIGAEFVRPVVGYFCNLCEVIYVDEEEAKVEHCSSLIHYQKYKVTPLTHYQRYKVTLLKHYQRYKVTLLKHYQRYKVTPLTHYQRYKVTPLTHYQRYKVTPLTHCQRYKVTPLTHCQRYKVTPLTHCQRYKVTPLTHCQRYKVTPLTHYQRYKVTPLTHYQRYKVTPLTHYQRYKVTPLTHYQRYKVTPLTHYQRYKVTPLKHYQRYKVTPLKHYQRYKVTPLTLPEIQGDTPHTPRDTR</sequence>
<feature type="compositionally biased region" description="Basic and acidic residues" evidence="1">
    <location>
        <begin position="229"/>
        <end position="238"/>
    </location>
</feature>
<feature type="compositionally biased region" description="Basic and acidic residues" evidence="1">
    <location>
        <begin position="801"/>
        <end position="813"/>
    </location>
</feature>
<feature type="compositionally biased region" description="Basic and acidic residues" evidence="1">
    <location>
        <begin position="267"/>
        <end position="278"/>
    </location>
</feature>
<accession>A0A8C5BGD0</accession>
<name>A0A8C5BGD0_GADMO</name>
<dbReference type="InterPro" id="IPR012677">
    <property type="entry name" value="Nucleotide-bd_a/b_plait_sf"/>
</dbReference>
<feature type="compositionally biased region" description="Acidic residues" evidence="1">
    <location>
        <begin position="1004"/>
        <end position="1026"/>
    </location>
</feature>
<reference evidence="2" key="1">
    <citation type="submission" date="2025-08" db="UniProtKB">
        <authorList>
            <consortium name="Ensembl"/>
        </authorList>
    </citation>
    <scope>IDENTIFICATION</scope>
</reference>
<feature type="compositionally biased region" description="Acidic residues" evidence="1">
    <location>
        <begin position="814"/>
        <end position="834"/>
    </location>
</feature>
<feature type="compositionally biased region" description="Low complexity" evidence="1">
    <location>
        <begin position="961"/>
        <end position="970"/>
    </location>
</feature>
<dbReference type="Proteomes" id="UP000694546">
    <property type="component" value="Chromosome 10"/>
</dbReference>
<dbReference type="PANTHER" id="PTHR15592">
    <property type="entry name" value="MATRIN 3/NUCLEAR PROTEIN 220-RELATED"/>
    <property type="match status" value="1"/>
</dbReference>
<reference evidence="2" key="2">
    <citation type="submission" date="2025-09" db="UniProtKB">
        <authorList>
            <consortium name="Ensembl"/>
        </authorList>
    </citation>
    <scope>IDENTIFICATION</scope>
</reference>
<feature type="region of interest" description="Disordered" evidence="1">
    <location>
        <begin position="172"/>
        <end position="297"/>
    </location>
</feature>
<feature type="region of interest" description="Disordered" evidence="1">
    <location>
        <begin position="1"/>
        <end position="64"/>
    </location>
</feature>
<feature type="region of interest" description="Disordered" evidence="1">
    <location>
        <begin position="105"/>
        <end position="143"/>
    </location>
</feature>
<feature type="compositionally biased region" description="Low complexity" evidence="1">
    <location>
        <begin position="977"/>
        <end position="987"/>
    </location>
</feature>
<feature type="compositionally biased region" description="Acidic residues" evidence="1">
    <location>
        <begin position="765"/>
        <end position="775"/>
    </location>
</feature>
<feature type="compositionally biased region" description="Low complexity" evidence="1">
    <location>
        <begin position="725"/>
        <end position="734"/>
    </location>
</feature>
<feature type="compositionally biased region" description="Basic and acidic residues" evidence="1">
    <location>
        <begin position="363"/>
        <end position="380"/>
    </location>
</feature>
<feature type="compositionally biased region" description="Low complexity" evidence="1">
    <location>
        <begin position="1027"/>
        <end position="1041"/>
    </location>
</feature>
<evidence type="ECO:0008006" key="4">
    <source>
        <dbReference type="Google" id="ProtNLM"/>
    </source>
</evidence>
<dbReference type="OMA" id="HYQRYKV"/>
<feature type="compositionally biased region" description="Acidic residues" evidence="1">
    <location>
        <begin position="710"/>
        <end position="724"/>
    </location>
</feature>
<keyword evidence="3" id="KW-1185">Reference proteome</keyword>